<feature type="domain" description="Transposase putative helix-turn-helix" evidence="10">
    <location>
        <begin position="72"/>
        <end position="108"/>
    </location>
</feature>
<name>A0A6B1DYE3_9CHLR</name>
<dbReference type="GO" id="GO:0003677">
    <property type="term" value="F:DNA binding"/>
    <property type="evidence" value="ECO:0007669"/>
    <property type="project" value="UniProtKB-KW"/>
</dbReference>
<keyword evidence="5" id="KW-0238">DNA-binding</keyword>
<reference evidence="11" key="1">
    <citation type="submission" date="2019-09" db="EMBL/GenBank/DDBJ databases">
        <title>Characterisation of the sponge microbiome using genome-centric metagenomics.</title>
        <authorList>
            <person name="Engelberts J.P."/>
            <person name="Robbins S.J."/>
            <person name="De Goeij J.M."/>
            <person name="Aranda M."/>
            <person name="Bell S.C."/>
            <person name="Webster N.S."/>
        </authorList>
    </citation>
    <scope>NUCLEOTIDE SEQUENCE</scope>
    <source>
        <strain evidence="11">SB0662_bin_9</strain>
    </source>
</reference>
<comment type="similarity">
    <text evidence="1">In the C-terminal section; belongs to the transposase 35 family.</text>
</comment>
<organism evidence="11">
    <name type="scientific">Caldilineaceae bacterium SB0662_bin_9</name>
    <dbReference type="NCBI Taxonomy" id="2605258"/>
    <lineage>
        <taxon>Bacteria</taxon>
        <taxon>Bacillati</taxon>
        <taxon>Chloroflexota</taxon>
        <taxon>Caldilineae</taxon>
        <taxon>Caldilineales</taxon>
        <taxon>Caldilineaceae</taxon>
    </lineage>
</organism>
<feature type="region of interest" description="Disordered" evidence="7">
    <location>
        <begin position="266"/>
        <end position="361"/>
    </location>
</feature>
<comment type="caution">
    <text evidence="11">The sequence shown here is derived from an EMBL/GenBank/DDBJ whole genome shotgun (WGS) entry which is preliminary data.</text>
</comment>
<evidence type="ECO:0000256" key="2">
    <source>
        <dbReference type="ARBA" id="ARBA00022578"/>
    </source>
</evidence>
<dbReference type="Pfam" id="PF01385">
    <property type="entry name" value="OrfB_IS605"/>
    <property type="match status" value="1"/>
</dbReference>
<sequence length="501" mass="55709">PRPLPGPPPISTRVKQCRAFTRRLGQDRERATITKAVSATNTARLPHRQVEKATVTATPHPTTDSTVIRSERYRVHFDSAQQAALCARVAGANRYVWNHMLADCIFRWRMWRGYKIGPQPSVSFFTLCRRFTVLRNDPDHAWLRALPAAEVRYALKYLADAYARYFAADKAAKARGETLPRRQSDGQPLTFPRFKSRHSSTPGFTLPDQVRLDGARLHIPKVGWVRLAGSGLYLGHTPKQVRVLKEGTEDHPKWYAHVFHEVPADRLKPPAETGAVGVDRNVRQATDSTGEVYEVPDDPQLDGKIRRKQRALSRKQGWGPKDRRPKSNRGRRVNGQLQKLQRKQKRKREDAAHQHSRKLADKAHTVVVENLNTKAMTRSAKGTVAEPGRNVKQKAGLNRAILASNWGRLDHNLAYKAGALNRVNAAYTSQTCSACGHVDKENRKTRATFKCVACGHAANADHNAAINILARAGLPSVPVSARGTGAAARRGAIPPGIPDDP</sequence>
<keyword evidence="6" id="KW-0233">DNA recombination</keyword>
<protein>
    <submittedName>
        <fullName evidence="11">IS200/IS605 family element transposase accessory protein TnpB</fullName>
    </submittedName>
</protein>
<accession>A0A6B1DYE3</accession>
<evidence type="ECO:0000256" key="4">
    <source>
        <dbReference type="ARBA" id="ARBA00022833"/>
    </source>
</evidence>
<feature type="domain" description="Cas12f1-like TNB" evidence="9">
    <location>
        <begin position="406"/>
        <end position="468"/>
    </location>
</feature>
<feature type="compositionally biased region" description="Basic residues" evidence="7">
    <location>
        <begin position="323"/>
        <end position="332"/>
    </location>
</feature>
<gene>
    <name evidence="11" type="ORF">F4Y08_15505</name>
</gene>
<dbReference type="EMBL" id="VXPY01000110">
    <property type="protein sequence ID" value="MYD91713.1"/>
    <property type="molecule type" value="Genomic_DNA"/>
</dbReference>
<feature type="region of interest" description="Disordered" evidence="7">
    <location>
        <begin position="176"/>
        <end position="200"/>
    </location>
</feature>
<evidence type="ECO:0000313" key="11">
    <source>
        <dbReference type="EMBL" id="MYD91713.1"/>
    </source>
</evidence>
<evidence type="ECO:0000259" key="8">
    <source>
        <dbReference type="Pfam" id="PF01385"/>
    </source>
</evidence>
<proteinExistence type="inferred from homology"/>
<evidence type="ECO:0000256" key="3">
    <source>
        <dbReference type="ARBA" id="ARBA00022723"/>
    </source>
</evidence>
<feature type="non-terminal residue" evidence="11">
    <location>
        <position position="1"/>
    </location>
</feature>
<keyword evidence="4" id="KW-0862">Zinc</keyword>
<dbReference type="Pfam" id="PF07282">
    <property type="entry name" value="Cas12f1-like_TNB"/>
    <property type="match status" value="1"/>
</dbReference>
<dbReference type="InterPro" id="IPR010095">
    <property type="entry name" value="Cas12f1-like_TNB"/>
</dbReference>
<evidence type="ECO:0000259" key="9">
    <source>
        <dbReference type="Pfam" id="PF07282"/>
    </source>
</evidence>
<feature type="compositionally biased region" description="Basic and acidic residues" evidence="7">
    <location>
        <begin position="347"/>
        <end position="361"/>
    </location>
</feature>
<evidence type="ECO:0000256" key="6">
    <source>
        <dbReference type="ARBA" id="ARBA00023172"/>
    </source>
</evidence>
<dbReference type="Pfam" id="PF12323">
    <property type="entry name" value="HTH_OrfB_IS605"/>
    <property type="match status" value="1"/>
</dbReference>
<dbReference type="NCBIfam" id="NF040570">
    <property type="entry name" value="guided_TnpB"/>
    <property type="match status" value="1"/>
</dbReference>
<evidence type="ECO:0000256" key="5">
    <source>
        <dbReference type="ARBA" id="ARBA00023125"/>
    </source>
</evidence>
<dbReference type="InterPro" id="IPR021027">
    <property type="entry name" value="Transposase_put_HTH"/>
</dbReference>
<evidence type="ECO:0000256" key="7">
    <source>
        <dbReference type="SAM" id="MobiDB-lite"/>
    </source>
</evidence>
<dbReference type="GO" id="GO:0046872">
    <property type="term" value="F:metal ion binding"/>
    <property type="evidence" value="ECO:0007669"/>
    <property type="project" value="UniProtKB-KW"/>
</dbReference>
<dbReference type="GO" id="GO:0006310">
    <property type="term" value="P:DNA recombination"/>
    <property type="evidence" value="ECO:0007669"/>
    <property type="project" value="UniProtKB-KW"/>
</dbReference>
<dbReference type="GO" id="GO:0032196">
    <property type="term" value="P:transposition"/>
    <property type="evidence" value="ECO:0007669"/>
    <property type="project" value="UniProtKB-KW"/>
</dbReference>
<keyword evidence="2" id="KW-0815">Transposition</keyword>
<keyword evidence="3" id="KW-0479">Metal-binding</keyword>
<evidence type="ECO:0000259" key="10">
    <source>
        <dbReference type="Pfam" id="PF12323"/>
    </source>
</evidence>
<dbReference type="InterPro" id="IPR001959">
    <property type="entry name" value="Transposase"/>
</dbReference>
<dbReference type="AlphaFoldDB" id="A0A6B1DYE3"/>
<evidence type="ECO:0000256" key="1">
    <source>
        <dbReference type="ARBA" id="ARBA00008761"/>
    </source>
</evidence>
<feature type="domain" description="Probable transposase IS891/IS1136/IS1341" evidence="8">
    <location>
        <begin position="265"/>
        <end position="379"/>
    </location>
</feature>